<comment type="caution">
    <text evidence="1">The sequence shown here is derived from an EMBL/GenBank/DDBJ whole genome shotgun (WGS) entry which is preliminary data.</text>
</comment>
<evidence type="ECO:0000313" key="1">
    <source>
        <dbReference type="EMBL" id="MBM7693891.1"/>
    </source>
</evidence>
<gene>
    <name evidence="1" type="ORF">JOC77_003335</name>
</gene>
<protein>
    <submittedName>
        <fullName evidence="1">Uncharacterized protein</fullName>
    </submittedName>
</protein>
<sequence>MHGTIYYESPFQVIYPENRPPKVEHALPVKSIPLLFDITILETMPIALGIYMQLLSGLKFD</sequence>
<keyword evidence="2" id="KW-1185">Reference proteome</keyword>
<organism evidence="1 2">
    <name type="scientific">Peribacillus deserti</name>
    <dbReference type="NCBI Taxonomy" id="673318"/>
    <lineage>
        <taxon>Bacteria</taxon>
        <taxon>Bacillati</taxon>
        <taxon>Bacillota</taxon>
        <taxon>Bacilli</taxon>
        <taxon>Bacillales</taxon>
        <taxon>Bacillaceae</taxon>
        <taxon>Peribacillus</taxon>
    </lineage>
</organism>
<proteinExistence type="predicted"/>
<name>A0ABS2QL48_9BACI</name>
<accession>A0ABS2QL48</accession>
<dbReference type="EMBL" id="JAFBFI010000016">
    <property type="protein sequence ID" value="MBM7693891.1"/>
    <property type="molecule type" value="Genomic_DNA"/>
</dbReference>
<evidence type="ECO:0000313" key="2">
    <source>
        <dbReference type="Proteomes" id="UP000823486"/>
    </source>
</evidence>
<dbReference type="Proteomes" id="UP000823486">
    <property type="component" value="Unassembled WGS sequence"/>
</dbReference>
<reference evidence="1 2" key="1">
    <citation type="submission" date="2021-01" db="EMBL/GenBank/DDBJ databases">
        <title>Genomic Encyclopedia of Type Strains, Phase IV (KMG-IV): sequencing the most valuable type-strain genomes for metagenomic binning, comparative biology and taxonomic classification.</title>
        <authorList>
            <person name="Goeker M."/>
        </authorList>
    </citation>
    <scope>NUCLEOTIDE SEQUENCE [LARGE SCALE GENOMIC DNA]</scope>
    <source>
        <strain evidence="1 2">DSM 105482</strain>
    </source>
</reference>